<dbReference type="RefSeq" id="WP_283751579.1">
    <property type="nucleotide sequence ID" value="NZ_JAQOSP010000001.1"/>
</dbReference>
<evidence type="ECO:0000256" key="12">
    <source>
        <dbReference type="SAM" id="Coils"/>
    </source>
</evidence>
<dbReference type="InterPro" id="IPR036097">
    <property type="entry name" value="HisK_dim/P_sf"/>
</dbReference>
<dbReference type="SUPFAM" id="SSF47384">
    <property type="entry name" value="Homodimeric domain of signal transducing histidine kinase"/>
    <property type="match status" value="1"/>
</dbReference>
<keyword evidence="11 13" id="KW-0472">Membrane</keyword>
<evidence type="ECO:0000256" key="8">
    <source>
        <dbReference type="ARBA" id="ARBA00022777"/>
    </source>
</evidence>
<evidence type="ECO:0000259" key="15">
    <source>
        <dbReference type="PROSITE" id="PS50885"/>
    </source>
</evidence>
<feature type="domain" description="Histidine kinase" evidence="14">
    <location>
        <begin position="500"/>
        <end position="743"/>
    </location>
</feature>
<evidence type="ECO:0000256" key="9">
    <source>
        <dbReference type="ARBA" id="ARBA00022989"/>
    </source>
</evidence>
<dbReference type="Gene3D" id="6.10.340.10">
    <property type="match status" value="1"/>
</dbReference>
<evidence type="ECO:0000256" key="7">
    <source>
        <dbReference type="ARBA" id="ARBA00022692"/>
    </source>
</evidence>
<evidence type="ECO:0000256" key="3">
    <source>
        <dbReference type="ARBA" id="ARBA00012438"/>
    </source>
</evidence>
<feature type="coiled-coil region" evidence="12">
    <location>
        <begin position="436"/>
        <end position="491"/>
    </location>
</feature>
<dbReference type="SMART" id="SM00387">
    <property type="entry name" value="HATPase_c"/>
    <property type="match status" value="1"/>
</dbReference>
<keyword evidence="10" id="KW-0902">Two-component regulatory system</keyword>
<name>A0ABT7ANB7_9CYAN</name>
<keyword evidence="4" id="KW-1003">Cell membrane</keyword>
<evidence type="ECO:0000256" key="11">
    <source>
        <dbReference type="ARBA" id="ARBA00023136"/>
    </source>
</evidence>
<evidence type="ECO:0000256" key="13">
    <source>
        <dbReference type="SAM" id="Phobius"/>
    </source>
</evidence>
<keyword evidence="6" id="KW-0808">Transferase</keyword>
<keyword evidence="16" id="KW-0067">ATP-binding</keyword>
<evidence type="ECO:0000256" key="1">
    <source>
        <dbReference type="ARBA" id="ARBA00000085"/>
    </source>
</evidence>
<dbReference type="SUPFAM" id="SSF55874">
    <property type="entry name" value="ATPase domain of HSP90 chaperone/DNA topoisomerase II/histidine kinase"/>
    <property type="match status" value="1"/>
</dbReference>
<dbReference type="InterPro" id="IPR005467">
    <property type="entry name" value="His_kinase_dom"/>
</dbReference>
<evidence type="ECO:0000256" key="6">
    <source>
        <dbReference type="ARBA" id="ARBA00022679"/>
    </source>
</evidence>
<dbReference type="CDD" id="cd06225">
    <property type="entry name" value="HAMP"/>
    <property type="match status" value="1"/>
</dbReference>
<dbReference type="SUPFAM" id="SSF158472">
    <property type="entry name" value="HAMP domain-like"/>
    <property type="match status" value="1"/>
</dbReference>
<evidence type="ECO:0000256" key="5">
    <source>
        <dbReference type="ARBA" id="ARBA00022553"/>
    </source>
</evidence>
<evidence type="ECO:0000256" key="2">
    <source>
        <dbReference type="ARBA" id="ARBA00004651"/>
    </source>
</evidence>
<dbReference type="InterPro" id="IPR003594">
    <property type="entry name" value="HATPase_dom"/>
</dbReference>
<dbReference type="EC" id="2.7.13.3" evidence="3"/>
<dbReference type="Pfam" id="PF00672">
    <property type="entry name" value="HAMP"/>
    <property type="match status" value="1"/>
</dbReference>
<dbReference type="CDD" id="cd00082">
    <property type="entry name" value="HisKA"/>
    <property type="match status" value="1"/>
</dbReference>
<proteinExistence type="predicted"/>
<keyword evidence="7 13" id="KW-0812">Transmembrane</keyword>
<dbReference type="InterPro" id="IPR003661">
    <property type="entry name" value="HisK_dim/P_dom"/>
</dbReference>
<dbReference type="Gene3D" id="3.30.565.10">
    <property type="entry name" value="Histidine kinase-like ATPase, C-terminal domain"/>
    <property type="match status" value="1"/>
</dbReference>
<evidence type="ECO:0000256" key="4">
    <source>
        <dbReference type="ARBA" id="ARBA00022475"/>
    </source>
</evidence>
<dbReference type="InterPro" id="IPR004358">
    <property type="entry name" value="Sig_transdc_His_kin-like_C"/>
</dbReference>
<dbReference type="InterPro" id="IPR033479">
    <property type="entry name" value="dCache_1"/>
</dbReference>
<dbReference type="Gene3D" id="3.30.450.20">
    <property type="entry name" value="PAS domain"/>
    <property type="match status" value="1"/>
</dbReference>
<keyword evidence="17" id="KW-1185">Reference proteome</keyword>
<gene>
    <name evidence="16" type="ORF">PMG71_00040</name>
</gene>
<reference evidence="16 17" key="1">
    <citation type="submission" date="2023-01" db="EMBL/GenBank/DDBJ databases">
        <title>Novel diversity within Roseofilum (Cyanobacteria; Desertifilaceae) from marine benthic mats with descriptions of four novel species.</title>
        <authorList>
            <person name="Wang Y."/>
            <person name="Berthold D.E."/>
            <person name="Hu J."/>
            <person name="Lefler F.W."/>
            <person name="Laughinghouse H.D. IV."/>
        </authorList>
    </citation>
    <scope>NUCLEOTIDE SEQUENCE [LARGE SCALE GENOMIC DNA]</scope>
    <source>
        <strain evidence="16 17">BLCC-M154</strain>
    </source>
</reference>
<evidence type="ECO:0000313" key="17">
    <source>
        <dbReference type="Proteomes" id="UP001235303"/>
    </source>
</evidence>
<dbReference type="PANTHER" id="PTHR43065:SF50">
    <property type="entry name" value="HISTIDINE KINASE"/>
    <property type="match status" value="1"/>
</dbReference>
<dbReference type="PANTHER" id="PTHR43065">
    <property type="entry name" value="SENSOR HISTIDINE KINASE"/>
    <property type="match status" value="1"/>
</dbReference>
<dbReference type="GO" id="GO:0005524">
    <property type="term" value="F:ATP binding"/>
    <property type="evidence" value="ECO:0007669"/>
    <property type="project" value="UniProtKB-KW"/>
</dbReference>
<feature type="transmembrane region" description="Helical" evidence="13">
    <location>
        <begin position="370"/>
        <end position="388"/>
    </location>
</feature>
<dbReference type="PROSITE" id="PS50885">
    <property type="entry name" value="HAMP"/>
    <property type="match status" value="1"/>
</dbReference>
<dbReference type="PROSITE" id="PS50109">
    <property type="entry name" value="HIS_KIN"/>
    <property type="match status" value="1"/>
</dbReference>
<dbReference type="SMART" id="SM00304">
    <property type="entry name" value="HAMP"/>
    <property type="match status" value="1"/>
</dbReference>
<dbReference type="Gene3D" id="1.10.287.130">
    <property type="match status" value="1"/>
</dbReference>
<dbReference type="InterPro" id="IPR003660">
    <property type="entry name" value="HAMP_dom"/>
</dbReference>
<protein>
    <recommendedName>
        <fullName evidence="3">histidine kinase</fullName>
        <ecNumber evidence="3">2.7.13.3</ecNumber>
    </recommendedName>
</protein>
<keyword evidence="8" id="KW-0418">Kinase</keyword>
<comment type="catalytic activity">
    <reaction evidence="1">
        <text>ATP + protein L-histidine = ADP + protein N-phospho-L-histidine.</text>
        <dbReference type="EC" id="2.7.13.3"/>
    </reaction>
</comment>
<organism evidence="16 17">
    <name type="scientific">Roseofilum acuticapitatum BLCC-M154</name>
    <dbReference type="NCBI Taxonomy" id="3022444"/>
    <lineage>
        <taxon>Bacteria</taxon>
        <taxon>Bacillati</taxon>
        <taxon>Cyanobacteriota</taxon>
        <taxon>Cyanophyceae</taxon>
        <taxon>Desertifilales</taxon>
        <taxon>Desertifilaceae</taxon>
        <taxon>Roseofilum</taxon>
        <taxon>Roseofilum acuticapitatum</taxon>
    </lineage>
</organism>
<dbReference type="PRINTS" id="PR00344">
    <property type="entry name" value="BCTRLSENSOR"/>
</dbReference>
<keyword evidence="12" id="KW-0175">Coiled coil</keyword>
<comment type="caution">
    <text evidence="16">The sequence shown here is derived from an EMBL/GenBank/DDBJ whole genome shotgun (WGS) entry which is preliminary data.</text>
</comment>
<keyword evidence="16" id="KW-0547">Nucleotide-binding</keyword>
<sequence>MVQLTQPHYPLLITQPITHYSLLKRLKIWTALLPRKISLRAVLVVPFVLQVSLAVGLTGWFSLRNGQKAINQVTTQLREEITARIEQELATYIHDLYLVNQINQDAVTLNLLNLEDPQQLQSYFYKQLQAFEAISAIKFSSQEGEFLGLERSPDGYLLSLANSDTEQALETYELDRDRERGQLLSTTPDYDSRLELSYENAIQAGKATWGGIYTHLGSETLATTVNQPVYTNRGKLLGVFGAEFRLSEISDFLRELNISPGVEAFILERSGLLVASSTLDRPFLVTYGTTLRIQATNTSDPLIQSSAEYLKEHFSNLEQVKTTEKLQFSLAGERQFLQVTPFQNAQGIDWLIVVVVPEADFMQQINANTWITIQLCAIALFVCILLGLRTSRWIAQSLHQLIQATGAIAQGNLNQHLPHFYLRELETLRRSFNQMSQQLRHSFQALETANQTLEERVEKRTAALKIAKEKTEQALQELQQTQAQLIQTEKMSSLGQMVAGIAHEINNPISFIYSNLPHAKEYLEGLIQLIELYQNNYSDSNPEIAEKIESIDLDFIIEDFQDLMNSMQSGADRIQKIVLGLRSFSRLDESDQKWVNIQDGLESSLMILQPNLHSINVITNYTRVSNVFCYPSEINQVFFQILENAIDALSEPDIINPTLWIETQDLSQNWVQIRIADNGPGIEDSLKSRIFDPFFTTKPVGRGTGLGLSISYQIIVEKHKGELLCNSTPGKGAEFLIRLPIKSSSID</sequence>
<dbReference type="InterPro" id="IPR036890">
    <property type="entry name" value="HATPase_C_sf"/>
</dbReference>
<keyword evidence="9 13" id="KW-1133">Transmembrane helix</keyword>
<evidence type="ECO:0000313" key="16">
    <source>
        <dbReference type="EMBL" id="MDJ1167811.1"/>
    </source>
</evidence>
<dbReference type="Proteomes" id="UP001235303">
    <property type="component" value="Unassembled WGS sequence"/>
</dbReference>
<dbReference type="Pfam" id="PF02743">
    <property type="entry name" value="dCache_1"/>
    <property type="match status" value="1"/>
</dbReference>
<evidence type="ECO:0000259" key="14">
    <source>
        <dbReference type="PROSITE" id="PS50109"/>
    </source>
</evidence>
<accession>A0ABT7ANB7</accession>
<keyword evidence="5" id="KW-0597">Phosphoprotein</keyword>
<dbReference type="Pfam" id="PF02518">
    <property type="entry name" value="HATPase_c"/>
    <property type="match status" value="1"/>
</dbReference>
<comment type="subcellular location">
    <subcellularLocation>
        <location evidence="2">Cell membrane</location>
        <topology evidence="2">Multi-pass membrane protein</topology>
    </subcellularLocation>
</comment>
<feature type="domain" description="HAMP" evidence="15">
    <location>
        <begin position="392"/>
        <end position="444"/>
    </location>
</feature>
<dbReference type="EMBL" id="JAQOSP010000001">
    <property type="protein sequence ID" value="MDJ1167811.1"/>
    <property type="molecule type" value="Genomic_DNA"/>
</dbReference>
<dbReference type="SMART" id="SM00388">
    <property type="entry name" value="HisKA"/>
    <property type="match status" value="1"/>
</dbReference>
<feature type="transmembrane region" description="Helical" evidence="13">
    <location>
        <begin position="41"/>
        <end position="63"/>
    </location>
</feature>
<evidence type="ECO:0000256" key="10">
    <source>
        <dbReference type="ARBA" id="ARBA00023012"/>
    </source>
</evidence>